<sequence length="146" mass="15884">MRQVLVLRVTTEPPASPWRPERGGRGQPERSARVPGHPTSWPPDAPSSLRREEVALLAGFSIDYYTRLEKGNLSGVSESVLDAVARALQLDEAEHAHLHDLARAANTRPGRARPADGGRRCGPASSGSWMPWPPRPHSSARGAWTS</sequence>
<proteinExistence type="predicted"/>
<protein>
    <submittedName>
        <fullName evidence="2">Helix-turn-helix domain-containing protein</fullName>
    </submittedName>
</protein>
<dbReference type="CDD" id="cd00093">
    <property type="entry name" value="HTH_XRE"/>
    <property type="match status" value="1"/>
</dbReference>
<accession>A0ABW0ZUY0</accession>
<dbReference type="Proteomes" id="UP001596074">
    <property type="component" value="Unassembled WGS sequence"/>
</dbReference>
<dbReference type="InterPro" id="IPR010982">
    <property type="entry name" value="Lambda_DNA-bd_dom_sf"/>
</dbReference>
<comment type="caution">
    <text evidence="2">The sequence shown here is derived from an EMBL/GenBank/DDBJ whole genome shotgun (WGS) entry which is preliminary data.</text>
</comment>
<dbReference type="InterPro" id="IPR001387">
    <property type="entry name" value="Cro/C1-type_HTH"/>
</dbReference>
<name>A0ABW0ZUY0_9ACTN</name>
<evidence type="ECO:0000256" key="1">
    <source>
        <dbReference type="SAM" id="MobiDB-lite"/>
    </source>
</evidence>
<reference evidence="3" key="1">
    <citation type="journal article" date="2019" name="Int. J. Syst. Evol. Microbiol.">
        <title>The Global Catalogue of Microorganisms (GCM) 10K type strain sequencing project: providing services to taxonomists for standard genome sequencing and annotation.</title>
        <authorList>
            <consortium name="The Broad Institute Genomics Platform"/>
            <consortium name="The Broad Institute Genome Sequencing Center for Infectious Disease"/>
            <person name="Wu L."/>
            <person name="Ma J."/>
        </authorList>
    </citation>
    <scope>NUCLEOTIDE SEQUENCE [LARGE SCALE GENOMIC DNA]</scope>
    <source>
        <strain evidence="3">KCTC 42087</strain>
    </source>
</reference>
<dbReference type="SUPFAM" id="SSF47413">
    <property type="entry name" value="lambda repressor-like DNA-binding domains"/>
    <property type="match status" value="1"/>
</dbReference>
<feature type="region of interest" description="Disordered" evidence="1">
    <location>
        <begin position="102"/>
        <end position="146"/>
    </location>
</feature>
<dbReference type="Pfam" id="PF13560">
    <property type="entry name" value="HTH_31"/>
    <property type="match status" value="1"/>
</dbReference>
<evidence type="ECO:0000313" key="2">
    <source>
        <dbReference type="EMBL" id="MFC5744720.1"/>
    </source>
</evidence>
<dbReference type="EMBL" id="JBHSON010000004">
    <property type="protein sequence ID" value="MFC5744720.1"/>
    <property type="molecule type" value="Genomic_DNA"/>
</dbReference>
<feature type="region of interest" description="Disordered" evidence="1">
    <location>
        <begin position="1"/>
        <end position="47"/>
    </location>
</feature>
<organism evidence="2 3">
    <name type="scientific">Actinomadura rugatobispora</name>
    <dbReference type="NCBI Taxonomy" id="1994"/>
    <lineage>
        <taxon>Bacteria</taxon>
        <taxon>Bacillati</taxon>
        <taxon>Actinomycetota</taxon>
        <taxon>Actinomycetes</taxon>
        <taxon>Streptosporangiales</taxon>
        <taxon>Thermomonosporaceae</taxon>
        <taxon>Actinomadura</taxon>
    </lineage>
</organism>
<gene>
    <name evidence="2" type="ORF">ACFPZN_03725</name>
</gene>
<feature type="compositionally biased region" description="Basic and acidic residues" evidence="1">
    <location>
        <begin position="19"/>
        <end position="32"/>
    </location>
</feature>
<dbReference type="PANTHER" id="PTHR35010:SF2">
    <property type="entry name" value="BLL4672 PROTEIN"/>
    <property type="match status" value="1"/>
</dbReference>
<evidence type="ECO:0000313" key="3">
    <source>
        <dbReference type="Proteomes" id="UP001596074"/>
    </source>
</evidence>
<dbReference type="PANTHER" id="PTHR35010">
    <property type="entry name" value="BLL4672 PROTEIN-RELATED"/>
    <property type="match status" value="1"/>
</dbReference>
<keyword evidence="3" id="KW-1185">Reference proteome</keyword>
<dbReference type="RefSeq" id="WP_378280133.1">
    <property type="nucleotide sequence ID" value="NZ_JBHSON010000004.1"/>
</dbReference>
<dbReference type="Gene3D" id="1.10.260.40">
    <property type="entry name" value="lambda repressor-like DNA-binding domains"/>
    <property type="match status" value="1"/>
</dbReference>